<dbReference type="GO" id="GO:0051287">
    <property type="term" value="F:NAD binding"/>
    <property type="evidence" value="ECO:0007669"/>
    <property type="project" value="TreeGrafter"/>
</dbReference>
<evidence type="ECO:0000256" key="1">
    <source>
        <dbReference type="ARBA" id="ARBA00005582"/>
    </source>
</evidence>
<feature type="transmembrane region" description="Helical" evidence="3">
    <location>
        <begin position="307"/>
        <end position="333"/>
    </location>
</feature>
<dbReference type="WBParaSite" id="ACRNAN_scaffold3342.g8114.t1">
    <property type="protein sequence ID" value="ACRNAN_scaffold3342.g8114.t1"/>
    <property type="gene ID" value="ACRNAN_scaffold3342.g8114"/>
</dbReference>
<comment type="similarity">
    <text evidence="1">Belongs to the Nudix hydrolase family.</text>
</comment>
<dbReference type="PANTHER" id="PTHR13994">
    <property type="entry name" value="NUDIX HYDROLASE RELATED"/>
    <property type="match status" value="1"/>
</dbReference>
<name>A0A914DP85_9BILA</name>
<organism evidence="5 6">
    <name type="scientific">Acrobeloides nanus</name>
    <dbReference type="NCBI Taxonomy" id="290746"/>
    <lineage>
        <taxon>Eukaryota</taxon>
        <taxon>Metazoa</taxon>
        <taxon>Ecdysozoa</taxon>
        <taxon>Nematoda</taxon>
        <taxon>Chromadorea</taxon>
        <taxon>Rhabditida</taxon>
        <taxon>Tylenchina</taxon>
        <taxon>Cephalobomorpha</taxon>
        <taxon>Cephaloboidea</taxon>
        <taxon>Cephalobidae</taxon>
        <taxon>Acrobeloides</taxon>
    </lineage>
</organism>
<dbReference type="Pfam" id="PF18290">
    <property type="entry name" value="Nudix_hydro"/>
    <property type="match status" value="1"/>
</dbReference>
<dbReference type="InterPro" id="IPR015797">
    <property type="entry name" value="NUDIX_hydrolase-like_dom_sf"/>
</dbReference>
<proteinExistence type="inferred from homology"/>
<reference evidence="6" key="1">
    <citation type="submission" date="2022-11" db="UniProtKB">
        <authorList>
            <consortium name="WormBaseParasite"/>
        </authorList>
    </citation>
    <scope>IDENTIFICATION</scope>
</reference>
<dbReference type="AlphaFoldDB" id="A0A914DP85"/>
<dbReference type="PANTHER" id="PTHR13994:SF13">
    <property type="entry name" value="FI03680P"/>
    <property type="match status" value="1"/>
</dbReference>
<protein>
    <submittedName>
        <fullName evidence="6">Nudix hydrolase domain-containing protein</fullName>
    </submittedName>
</protein>
<feature type="domain" description="Nudix hydrolase" evidence="4">
    <location>
        <begin position="59"/>
        <end position="197"/>
    </location>
</feature>
<dbReference type="SUPFAM" id="SSF55811">
    <property type="entry name" value="Nudix"/>
    <property type="match status" value="1"/>
</dbReference>
<evidence type="ECO:0000256" key="3">
    <source>
        <dbReference type="SAM" id="Phobius"/>
    </source>
</evidence>
<dbReference type="Gene3D" id="3.40.630.30">
    <property type="match status" value="1"/>
</dbReference>
<dbReference type="Proteomes" id="UP000887540">
    <property type="component" value="Unplaced"/>
</dbReference>
<dbReference type="InterPro" id="IPR040618">
    <property type="entry name" value="Pre-Nudix"/>
</dbReference>
<accession>A0A914DP85</accession>
<evidence type="ECO:0000313" key="6">
    <source>
        <dbReference type="WBParaSite" id="ACRNAN_scaffold3342.g8114.t1"/>
    </source>
</evidence>
<evidence type="ECO:0000256" key="2">
    <source>
        <dbReference type="ARBA" id="ARBA00022801"/>
    </source>
</evidence>
<dbReference type="InterPro" id="IPR000086">
    <property type="entry name" value="NUDIX_hydrolase_dom"/>
</dbReference>
<sequence length="463" mass="52637">SWRKDDVRGIWFHVDIQDSWWVPILTEHGFQFHHAQPTHVMLTKWIPTSRPSSLPLYPFTSIGVGGIVVNEKGEILLMKEQRGIYLGWKFPGGSGDPGEEIYETATREVLEETGVETEFVCLLTFRHSLTYRYPKTADIYFLCVLKPKDEGNITPKPCQHETADCRWFNREEINKLPNEEFHEFHRFIIDRYDKWKESGRNGIQFQSFEIPQMKRRFGIIESDGARSVSTFVAGNQQELRTIGNDYYPLQLQVKFQEVEAVEGGFHTEACLHTLRSGNVSCFMNGLIRIPFSDSCAPHKSNNNGFPILLLLVILATCLLMVTVAVVAMVHRFYSSQRSNGSRKTSRLSMGKTQPPYASLMEAGFQKFNIVEERLSAIAEVDDEKDNVSIGSSSGFESGPPTKSVSEEFTNTTEVSDVRPFLPLNLAEKRRQSQPLLFPASPTMDTFKPRSAPLHRHSIVAHDV</sequence>
<dbReference type="Pfam" id="PF00293">
    <property type="entry name" value="NUDIX"/>
    <property type="match status" value="1"/>
</dbReference>
<keyword evidence="3" id="KW-0472">Membrane</keyword>
<keyword evidence="3" id="KW-1133">Transmembrane helix</keyword>
<keyword evidence="5" id="KW-1185">Reference proteome</keyword>
<dbReference type="InterPro" id="IPR020084">
    <property type="entry name" value="NUDIX_hydrolase_CS"/>
</dbReference>
<evidence type="ECO:0000313" key="5">
    <source>
        <dbReference type="Proteomes" id="UP000887540"/>
    </source>
</evidence>
<dbReference type="Gene3D" id="3.90.79.10">
    <property type="entry name" value="Nucleoside Triphosphate Pyrophosphohydrolase"/>
    <property type="match status" value="1"/>
</dbReference>
<dbReference type="InterPro" id="IPR003293">
    <property type="entry name" value="Nudix_hydrolase6-like"/>
</dbReference>
<dbReference type="GO" id="GO:0035529">
    <property type="term" value="F:NADH pyrophosphatase activity"/>
    <property type="evidence" value="ECO:0007669"/>
    <property type="project" value="TreeGrafter"/>
</dbReference>
<dbReference type="PROSITE" id="PS00893">
    <property type="entry name" value="NUDIX_BOX"/>
    <property type="match status" value="1"/>
</dbReference>
<keyword evidence="3" id="KW-0812">Transmembrane</keyword>
<dbReference type="GO" id="GO:0047631">
    <property type="term" value="F:ADP-ribose diphosphatase activity"/>
    <property type="evidence" value="ECO:0007669"/>
    <property type="project" value="TreeGrafter"/>
</dbReference>
<dbReference type="CDD" id="cd04670">
    <property type="entry name" value="NUDIX_ASFGF2_Nudt6"/>
    <property type="match status" value="1"/>
</dbReference>
<keyword evidence="2" id="KW-0378">Hydrolase</keyword>
<dbReference type="PROSITE" id="PS51462">
    <property type="entry name" value="NUDIX"/>
    <property type="match status" value="1"/>
</dbReference>
<evidence type="ECO:0000259" key="4">
    <source>
        <dbReference type="PROSITE" id="PS51462"/>
    </source>
</evidence>